<evidence type="ECO:0000259" key="4">
    <source>
        <dbReference type="PROSITE" id="PS50975"/>
    </source>
</evidence>
<reference evidence="5" key="1">
    <citation type="journal article" date="2015" name="Nature">
        <title>Complex archaea that bridge the gap between prokaryotes and eukaryotes.</title>
        <authorList>
            <person name="Spang A."/>
            <person name="Saw J.H."/>
            <person name="Jorgensen S.L."/>
            <person name="Zaremba-Niedzwiedzka K."/>
            <person name="Martijn J."/>
            <person name="Lind A.E."/>
            <person name="van Eijk R."/>
            <person name="Schleper C."/>
            <person name="Guy L."/>
            <person name="Ettema T.J."/>
        </authorList>
    </citation>
    <scope>NUCLEOTIDE SEQUENCE</scope>
</reference>
<protein>
    <recommendedName>
        <fullName evidence="4">ATP-grasp domain-containing protein</fullName>
    </recommendedName>
</protein>
<evidence type="ECO:0000256" key="1">
    <source>
        <dbReference type="ARBA" id="ARBA00022598"/>
    </source>
</evidence>
<dbReference type="GO" id="GO:0016874">
    <property type="term" value="F:ligase activity"/>
    <property type="evidence" value="ECO:0007669"/>
    <property type="project" value="UniProtKB-KW"/>
</dbReference>
<dbReference type="AlphaFoldDB" id="A0A0F9A4I0"/>
<dbReference type="Gene3D" id="3.30.470.20">
    <property type="entry name" value="ATP-grasp fold, B domain"/>
    <property type="match status" value="1"/>
</dbReference>
<keyword evidence="3" id="KW-0067">ATP-binding</keyword>
<dbReference type="Pfam" id="PF21360">
    <property type="entry name" value="PylC-like_N"/>
    <property type="match status" value="1"/>
</dbReference>
<accession>A0A0F9A4I0</accession>
<dbReference type="GO" id="GO:0046872">
    <property type="term" value="F:metal ion binding"/>
    <property type="evidence" value="ECO:0007669"/>
    <property type="project" value="InterPro"/>
</dbReference>
<dbReference type="InterPro" id="IPR013815">
    <property type="entry name" value="ATP_grasp_subdomain_1"/>
</dbReference>
<name>A0A0F9A4I0_9ZZZZ</name>
<dbReference type="PROSITE" id="PS50975">
    <property type="entry name" value="ATP_GRASP"/>
    <property type="match status" value="1"/>
</dbReference>
<dbReference type="PANTHER" id="PTHR43585">
    <property type="entry name" value="FUMIPYRROLE BIOSYNTHESIS PROTEIN C"/>
    <property type="match status" value="1"/>
</dbReference>
<evidence type="ECO:0000313" key="5">
    <source>
        <dbReference type="EMBL" id="KKK93070.1"/>
    </source>
</evidence>
<keyword evidence="1" id="KW-0436">Ligase</keyword>
<dbReference type="InterPro" id="IPR011761">
    <property type="entry name" value="ATP-grasp"/>
</dbReference>
<dbReference type="Gene3D" id="3.40.50.20">
    <property type="match status" value="1"/>
</dbReference>
<proteinExistence type="predicted"/>
<dbReference type="Pfam" id="PF15632">
    <property type="entry name" value="ATPgrasp_Ter"/>
    <property type="match status" value="1"/>
</dbReference>
<dbReference type="SUPFAM" id="SSF56059">
    <property type="entry name" value="Glutathione synthetase ATP-binding domain-like"/>
    <property type="match status" value="1"/>
</dbReference>
<dbReference type="GO" id="GO:0005524">
    <property type="term" value="F:ATP binding"/>
    <property type="evidence" value="ECO:0007669"/>
    <property type="project" value="UniProtKB-KW"/>
</dbReference>
<dbReference type="EMBL" id="LAZR01047931">
    <property type="protein sequence ID" value="KKK93070.1"/>
    <property type="molecule type" value="Genomic_DNA"/>
</dbReference>
<evidence type="ECO:0000256" key="2">
    <source>
        <dbReference type="ARBA" id="ARBA00022741"/>
    </source>
</evidence>
<feature type="non-terminal residue" evidence="5">
    <location>
        <position position="1"/>
    </location>
</feature>
<sequence length="343" mass="37617">ISVAITAADGIGFPGLVKPLRRIRERNIRLIGLANTPQAVGFSMMDASHVIPHADKNSFIPEMLRICNQERVDVLVSIAPWELKKLSNNISVFENAGVAVPISSPKSLRVSMDKHLTFKHCEKIGVPVPSYYSVKDLKTLVKAARDLGYPENEICFKPAMSAGSRGFRIIKSGIDRLKILLEYESGCVYMDIDELCSTLRSVDSFPEMLIMEYLPGDEYSVDVLADNSKALLVIPRTRRKVAMGASISGEIVKNDTIIGYSTKVVESMGLNGVVGLQFKADASGTFKMLEVNPRPHGALSFSTAAGANLLYLSIKLALGEKVKLPSVKWGTKIHRYFSEGILK</sequence>
<dbReference type="PANTHER" id="PTHR43585:SF2">
    <property type="entry name" value="ATP-GRASP ENZYME FSQD"/>
    <property type="match status" value="1"/>
</dbReference>
<dbReference type="InterPro" id="IPR052032">
    <property type="entry name" value="ATP-dep_AA_Ligase"/>
</dbReference>
<comment type="caution">
    <text evidence="5">The sequence shown here is derived from an EMBL/GenBank/DDBJ whole genome shotgun (WGS) entry which is preliminary data.</text>
</comment>
<keyword evidence="2" id="KW-0547">Nucleotide-binding</keyword>
<evidence type="ECO:0000256" key="3">
    <source>
        <dbReference type="ARBA" id="ARBA00022840"/>
    </source>
</evidence>
<dbReference type="Gene3D" id="3.30.1490.20">
    <property type="entry name" value="ATP-grasp fold, A domain"/>
    <property type="match status" value="1"/>
</dbReference>
<organism evidence="5">
    <name type="scientific">marine sediment metagenome</name>
    <dbReference type="NCBI Taxonomy" id="412755"/>
    <lineage>
        <taxon>unclassified sequences</taxon>
        <taxon>metagenomes</taxon>
        <taxon>ecological metagenomes</taxon>
    </lineage>
</organism>
<dbReference type="InterPro" id="IPR048764">
    <property type="entry name" value="PylC_N"/>
</dbReference>
<gene>
    <name evidence="5" type="ORF">LCGC14_2696550</name>
</gene>
<feature type="domain" description="ATP-grasp" evidence="4">
    <location>
        <begin position="118"/>
        <end position="318"/>
    </location>
</feature>